<feature type="compositionally biased region" description="Low complexity" evidence="1">
    <location>
        <begin position="64"/>
        <end position="75"/>
    </location>
</feature>
<feature type="region of interest" description="Disordered" evidence="1">
    <location>
        <begin position="17"/>
        <end position="75"/>
    </location>
</feature>
<gene>
    <name evidence="2" type="ORF">C9374_010435</name>
</gene>
<dbReference type="EMBL" id="PYSW02000043">
    <property type="protein sequence ID" value="KAG2374691.1"/>
    <property type="molecule type" value="Genomic_DNA"/>
</dbReference>
<dbReference type="GO" id="GO:1904262">
    <property type="term" value="P:negative regulation of TORC1 signaling"/>
    <property type="evidence" value="ECO:0007669"/>
    <property type="project" value="TreeGrafter"/>
</dbReference>
<proteinExistence type="predicted"/>
<reference evidence="2 3" key="1">
    <citation type="journal article" date="2018" name="BMC Genomics">
        <title>The genome of Naegleria lovaniensis, the basis for a comparative approach to unravel pathogenicity factors of the human pathogenic amoeba N. fowleri.</title>
        <authorList>
            <person name="Liechti N."/>
            <person name="Schurch N."/>
            <person name="Bruggmann R."/>
            <person name="Wittwer M."/>
        </authorList>
    </citation>
    <scope>NUCLEOTIDE SEQUENCE [LARGE SCALE GENOMIC DNA]</scope>
    <source>
        <strain evidence="2 3">ATCC 30569</strain>
    </source>
</reference>
<feature type="region of interest" description="Disordered" evidence="1">
    <location>
        <begin position="848"/>
        <end position="890"/>
    </location>
</feature>
<dbReference type="RefSeq" id="XP_044543865.1">
    <property type="nucleotide sequence ID" value="XM_044685979.1"/>
</dbReference>
<evidence type="ECO:0000256" key="1">
    <source>
        <dbReference type="SAM" id="MobiDB-lite"/>
    </source>
</evidence>
<evidence type="ECO:0000313" key="3">
    <source>
        <dbReference type="Proteomes" id="UP000816034"/>
    </source>
</evidence>
<dbReference type="SUPFAM" id="SSF160651">
    <property type="entry name" value="FLJ32549 C-terminal domain-like"/>
    <property type="match status" value="2"/>
</dbReference>
<dbReference type="Gene3D" id="1.10.3450.30">
    <property type="match status" value="1"/>
</dbReference>
<dbReference type="AlphaFoldDB" id="A0AA88KG89"/>
<evidence type="ECO:0000313" key="2">
    <source>
        <dbReference type="EMBL" id="KAG2374691.1"/>
    </source>
</evidence>
<feature type="region of interest" description="Disordered" evidence="1">
    <location>
        <begin position="679"/>
        <end position="746"/>
    </location>
</feature>
<feature type="compositionally biased region" description="Low complexity" evidence="1">
    <location>
        <begin position="858"/>
        <end position="868"/>
    </location>
</feature>
<feature type="compositionally biased region" description="Low complexity" evidence="1">
    <location>
        <begin position="21"/>
        <end position="36"/>
    </location>
</feature>
<feature type="compositionally biased region" description="Low complexity" evidence="1">
    <location>
        <begin position="485"/>
        <end position="518"/>
    </location>
</feature>
<keyword evidence="3" id="KW-1185">Reference proteome</keyword>
<feature type="compositionally biased region" description="Polar residues" evidence="1">
    <location>
        <begin position="519"/>
        <end position="528"/>
    </location>
</feature>
<dbReference type="GeneID" id="68102889"/>
<feature type="compositionally biased region" description="Low complexity" evidence="1">
    <location>
        <begin position="875"/>
        <end position="890"/>
    </location>
</feature>
<dbReference type="SUPFAM" id="SSF158548">
    <property type="entry name" value="FLJ32549 domain-like"/>
    <property type="match status" value="1"/>
</dbReference>
<organism evidence="2 3">
    <name type="scientific">Naegleria lovaniensis</name>
    <name type="common">Amoeba</name>
    <dbReference type="NCBI Taxonomy" id="51637"/>
    <lineage>
        <taxon>Eukaryota</taxon>
        <taxon>Discoba</taxon>
        <taxon>Heterolobosea</taxon>
        <taxon>Tetramitia</taxon>
        <taxon>Eutetramitia</taxon>
        <taxon>Vahlkampfiidae</taxon>
        <taxon>Naegleria</taxon>
    </lineage>
</organism>
<dbReference type="InterPro" id="IPR038060">
    <property type="entry name" value="C12orf66-like_central_sf"/>
</dbReference>
<comment type="caution">
    <text evidence="2">The sequence shown here is derived from an EMBL/GenBank/DDBJ whole genome shotgun (WGS) entry which is preliminary data.</text>
</comment>
<feature type="compositionally biased region" description="Low complexity" evidence="1">
    <location>
        <begin position="722"/>
        <end position="746"/>
    </location>
</feature>
<dbReference type="Gene3D" id="3.30.450.240">
    <property type="match status" value="2"/>
</dbReference>
<sequence length="890" mass="99874">MIQRLIQSDYFSKGVVVDDANQNSGNNNTTSPTTLSDKQHNTPLLNTQQVEASSSGTPSLQIPNNNSTTTTATTNTSLYSPPSNISLYFQYIANLDFIQAHTLIRNYQELNQPQKLGSLHSSSSTPYSSSTLSKYKQNEEEVIQSLKRFIQCETLYYDANYSPNEKQDLHSLYSLLSSNLSLIAMNAPYEYLSNSNNNGSSNSPYMDMHHSQSIDQIHSSHDHLLMMMSMMDQTQSGHMDTMNATSSVVDYIVYKMGSSLSPTTSSSSHYYHQLTLIDKEFILSKQIIKDFRMLIQLRLEIIAFYRILSRYKHPPKYDNYVRIINSLKSKYINRIGHQFFERIVQNINMELNTLISLFECEYNICNYKYKESVFTMWKTKHLFKQWNELFYKWKIEMNEIQSHYWTQPQNFGIMTTTTTTPSRGDAISNLSSVAAMNTPSIMVQPPHMGNISNHHLPTSHESLSLETSATSSTTSLKQVNSLHTTTNMNTNTTTSNTINTNTITPTTTNTNTTNNTTTMKSSQVDDSSPNNLNKTNLFKWMTMIFGFSQSKFTFIFHDIITNQSSMIVNNLLNHHTNGTMNDHHSPLIPPSLAVDYIQWIQSFNEIVKPESVCLIYNATHDHLDTTPILETDPEKGYVMRIRSQENTEDLSLSGIKLYPCVFHYPTTFIQEGSSGGIGGGMNSSSTGIGGGMNSSSVSSGIGGGMSSSSSGNGTHSQSNSHTTNSTTTPITTTSIPISTTTTLETTATPERKITKQTLMYTYWPNLLSLIMENGSDLEVAEEAFYFTDPKTFTTYYLCMVTPKLYLASIVIKPTSKDHQIALKFMAQMNNFIRNRKVFNYLTSVIPQQPQSSNGKNHSVSSQASPHSSMKMTSPSKSASKFSLFGGSKKK</sequence>
<feature type="region of interest" description="Disordered" evidence="1">
    <location>
        <begin position="485"/>
        <end position="528"/>
    </location>
</feature>
<dbReference type="GO" id="GO:0042149">
    <property type="term" value="P:cellular response to glucose starvation"/>
    <property type="evidence" value="ECO:0007669"/>
    <property type="project" value="TreeGrafter"/>
</dbReference>
<dbReference type="InterPro" id="IPR018544">
    <property type="entry name" value="KICS_2"/>
</dbReference>
<feature type="compositionally biased region" description="Polar residues" evidence="1">
    <location>
        <begin position="848"/>
        <end position="857"/>
    </location>
</feature>
<dbReference type="Proteomes" id="UP000816034">
    <property type="component" value="Unassembled WGS sequence"/>
</dbReference>
<dbReference type="PANTHER" id="PTHR31581">
    <property type="entry name" value="KICSTOR COMPLEX PROTEIN C12ORF66"/>
    <property type="match status" value="1"/>
</dbReference>
<dbReference type="PANTHER" id="PTHR31581:SF1">
    <property type="entry name" value="KICSTOR SUBUNIT 2"/>
    <property type="match status" value="1"/>
</dbReference>
<dbReference type="Pfam" id="PF09404">
    <property type="entry name" value="C12orf66_like"/>
    <property type="match status" value="2"/>
</dbReference>
<dbReference type="GO" id="GO:0061462">
    <property type="term" value="P:protein localization to lysosome"/>
    <property type="evidence" value="ECO:0007669"/>
    <property type="project" value="TreeGrafter"/>
</dbReference>
<accession>A0AA88KG89</accession>
<protein>
    <submittedName>
        <fullName evidence="2">Uncharacterized protein</fullName>
    </submittedName>
</protein>
<dbReference type="GO" id="GO:0034198">
    <property type="term" value="P:cellular response to amino acid starvation"/>
    <property type="evidence" value="ECO:0007669"/>
    <property type="project" value="TreeGrafter"/>
</dbReference>
<feature type="compositionally biased region" description="Polar residues" evidence="1">
    <location>
        <begin position="41"/>
        <end position="63"/>
    </location>
</feature>
<name>A0AA88KG89_NAELO</name>
<feature type="compositionally biased region" description="Gly residues" evidence="1">
    <location>
        <begin position="679"/>
        <end position="692"/>
    </location>
</feature>